<gene>
    <name evidence="2" type="ORF">Q664_36215</name>
</gene>
<accession>A0A084SL45</accession>
<organism evidence="2 3">
    <name type="scientific">Archangium violaceum Cb vi76</name>
    <dbReference type="NCBI Taxonomy" id="1406225"/>
    <lineage>
        <taxon>Bacteria</taxon>
        <taxon>Pseudomonadati</taxon>
        <taxon>Myxococcota</taxon>
        <taxon>Myxococcia</taxon>
        <taxon>Myxococcales</taxon>
        <taxon>Cystobacterineae</taxon>
        <taxon>Archangiaceae</taxon>
        <taxon>Archangium</taxon>
    </lineage>
</organism>
<feature type="chain" id="PRO_5001781281" description="Lipoprotein" evidence="1">
    <location>
        <begin position="21"/>
        <end position="86"/>
    </location>
</feature>
<evidence type="ECO:0000313" key="2">
    <source>
        <dbReference type="EMBL" id="KFA89180.1"/>
    </source>
</evidence>
<comment type="caution">
    <text evidence="2">The sequence shown here is derived from an EMBL/GenBank/DDBJ whole genome shotgun (WGS) entry which is preliminary data.</text>
</comment>
<sequence>MSRVVMTGRLLAWMPLLVLGTACPTTWGKEGHVQKTFHKNILRETLIHRSCPMTDEQWVLRCGSAVDHSGDCPEPCPLPDEIEEEW</sequence>
<evidence type="ECO:0000313" key="3">
    <source>
        <dbReference type="Proteomes" id="UP000028547"/>
    </source>
</evidence>
<feature type="signal peptide" evidence="1">
    <location>
        <begin position="1"/>
        <end position="20"/>
    </location>
</feature>
<protein>
    <recommendedName>
        <fullName evidence="4">Lipoprotein</fullName>
    </recommendedName>
</protein>
<evidence type="ECO:0008006" key="4">
    <source>
        <dbReference type="Google" id="ProtNLM"/>
    </source>
</evidence>
<dbReference type="PROSITE" id="PS51257">
    <property type="entry name" value="PROKAR_LIPOPROTEIN"/>
    <property type="match status" value="1"/>
</dbReference>
<keyword evidence="1" id="KW-0732">Signal</keyword>
<name>A0A084SL45_9BACT</name>
<dbReference type="AlphaFoldDB" id="A0A084SL45"/>
<dbReference type="EMBL" id="JPMI01000257">
    <property type="protein sequence ID" value="KFA89180.1"/>
    <property type="molecule type" value="Genomic_DNA"/>
</dbReference>
<dbReference type="Proteomes" id="UP000028547">
    <property type="component" value="Unassembled WGS sequence"/>
</dbReference>
<evidence type="ECO:0000256" key="1">
    <source>
        <dbReference type="SAM" id="SignalP"/>
    </source>
</evidence>
<reference evidence="2 3" key="1">
    <citation type="submission" date="2014-07" db="EMBL/GenBank/DDBJ databases">
        <title>Draft Genome Sequence of Gephyronic Acid Producer, Cystobacter violaceus Strain Cb vi76.</title>
        <authorList>
            <person name="Stevens D.C."/>
            <person name="Young J."/>
            <person name="Carmichael R."/>
            <person name="Tan J."/>
            <person name="Taylor R.E."/>
        </authorList>
    </citation>
    <scope>NUCLEOTIDE SEQUENCE [LARGE SCALE GENOMIC DNA]</scope>
    <source>
        <strain evidence="2 3">Cb vi76</strain>
    </source>
</reference>
<proteinExistence type="predicted"/>